<evidence type="ECO:0000256" key="1">
    <source>
        <dbReference type="SAM" id="Phobius"/>
    </source>
</evidence>
<accession>A0A4R4WFI0</accession>
<reference evidence="2 3" key="1">
    <citation type="submission" date="2019-03" db="EMBL/GenBank/DDBJ databases">
        <title>Draft genome sequences of novel Actinobacteria.</title>
        <authorList>
            <person name="Sahin N."/>
            <person name="Ay H."/>
            <person name="Saygin H."/>
        </authorList>
    </citation>
    <scope>NUCLEOTIDE SEQUENCE [LARGE SCALE GENOMIC DNA]</scope>
    <source>
        <strain evidence="2 3">KC712</strain>
    </source>
</reference>
<evidence type="ECO:0000313" key="3">
    <source>
        <dbReference type="Proteomes" id="UP000294543"/>
    </source>
</evidence>
<dbReference type="Proteomes" id="UP000294543">
    <property type="component" value="Unassembled WGS sequence"/>
</dbReference>
<keyword evidence="1" id="KW-0812">Transmembrane</keyword>
<protein>
    <submittedName>
        <fullName evidence="2">Uncharacterized protein</fullName>
    </submittedName>
</protein>
<dbReference type="OrthoDB" id="8480648at2"/>
<organism evidence="2 3">
    <name type="scientific">Nonomuraea diastatica</name>
    <dbReference type="NCBI Taxonomy" id="1848329"/>
    <lineage>
        <taxon>Bacteria</taxon>
        <taxon>Bacillati</taxon>
        <taxon>Actinomycetota</taxon>
        <taxon>Actinomycetes</taxon>
        <taxon>Streptosporangiales</taxon>
        <taxon>Streptosporangiaceae</taxon>
        <taxon>Nonomuraea</taxon>
    </lineage>
</organism>
<sequence>MNPSAHGVVTYASHKNSGDHIDEFNTFWADYHDDGGQKGHLQSLATALHALADGHDLYAKVVETVKIILKLLAMYALIVLLWAAASAAISGGFAAFKARGSIMVLRASARKALASLRHKFERYFGQKLIRAVETRVRRMLGAKTPKFTATAKGSRPAFGRTTALASAGAATTVLEEAPERHSPPPVHPSKGDAKNWEYRIGHQAPTIGYDHDFPYDPREKPTLDDYKSWYQWRAMLRGGQMKRDDLKDGTAVYEHYLNGSGDDFEVDFEHAYDEDDGIRESVDHAVARAKSEALRLYKESGQSQFQMTGGLMSGQSVSENWQKTLGTYAQWGSADVRVEGGRATMEITIHAEDRYNFNKGESDLATGKLDDENGRFETLGWARSFRTHGALTRTETWDVPSA</sequence>
<keyword evidence="1" id="KW-0472">Membrane</keyword>
<dbReference type="EMBL" id="SMKP01000093">
    <property type="protein sequence ID" value="TDD17051.1"/>
    <property type="molecule type" value="Genomic_DNA"/>
</dbReference>
<name>A0A4R4WFI0_9ACTN</name>
<proteinExistence type="predicted"/>
<keyword evidence="3" id="KW-1185">Reference proteome</keyword>
<keyword evidence="1" id="KW-1133">Transmembrane helix</keyword>
<feature type="transmembrane region" description="Helical" evidence="1">
    <location>
        <begin position="72"/>
        <end position="96"/>
    </location>
</feature>
<gene>
    <name evidence="2" type="ORF">E1294_29010</name>
</gene>
<dbReference type="RefSeq" id="WP_132513566.1">
    <property type="nucleotide sequence ID" value="NZ_SMKP01000093.1"/>
</dbReference>
<comment type="caution">
    <text evidence="2">The sequence shown here is derived from an EMBL/GenBank/DDBJ whole genome shotgun (WGS) entry which is preliminary data.</text>
</comment>
<evidence type="ECO:0000313" key="2">
    <source>
        <dbReference type="EMBL" id="TDD17051.1"/>
    </source>
</evidence>
<dbReference type="AlphaFoldDB" id="A0A4R4WFI0"/>